<dbReference type="InterPro" id="IPR027417">
    <property type="entry name" value="P-loop_NTPase"/>
</dbReference>
<dbReference type="InterPro" id="IPR017871">
    <property type="entry name" value="ABC_transporter-like_CS"/>
</dbReference>
<sequence length="503" mass="55726">MSEEYILQMTDITKRFPGVLALDHVSLRVKAGEVHALLGENGAGKSTLMKILAGAYVEDEGEIEVFSRKTELGDPKAAENLGISIIYQELNLIPTLTVAENIFLGRYKMSNRIQVSWKKVYEEAEALLKDLEVDVKGTDYIRDLGIAQQQMVEVAKALSMNAKIIIMDEPTAPLTARETKNLFRIVKKLKESGVSIIYISHRLEEVLEMCDRATVMRDGCTIQELNIADVTMDEIIRLMVGRELKDKYPRIEKEIGEELFRVDNLCAGSKVQNVSFSVRKGEVLCVGGLVGAGRTETVRAIFGLDAKTDGRVFIEGRECAIKNPKDAIRAGIGYVTEDRKGEGLILKLGVDENITLAALDGFRKGIHLNLGKEKNTVKEYVKKLNVKTPSIYQKAENLSGGNQQKVVLAKWLLSKCKVLILDEPTRGIDVGAKIEVYNLINELAREGKAILVITSEIQELLGICDRVVVMARGRMSGSLSREEADQESIMTLAVGAEERGKQK</sequence>
<comment type="subcellular location">
    <subcellularLocation>
        <location evidence="2">Cell inner membrane</location>
    </subcellularLocation>
    <subcellularLocation>
        <location evidence="1">Cell membrane</location>
        <topology evidence="1">Peripheral membrane protein</topology>
    </subcellularLocation>
</comment>
<dbReference type="InterPro" id="IPR003439">
    <property type="entry name" value="ABC_transporter-like_ATP-bd"/>
</dbReference>
<dbReference type="SUPFAM" id="SSF52540">
    <property type="entry name" value="P-loop containing nucleoside triphosphate hydrolases"/>
    <property type="match status" value="2"/>
</dbReference>
<evidence type="ECO:0000256" key="1">
    <source>
        <dbReference type="ARBA" id="ARBA00004202"/>
    </source>
</evidence>
<evidence type="ECO:0000256" key="7">
    <source>
        <dbReference type="ARBA" id="ARBA00022741"/>
    </source>
</evidence>
<feature type="domain" description="ABC transporter" evidence="11">
    <location>
        <begin position="7"/>
        <end position="243"/>
    </location>
</feature>
<dbReference type="FunFam" id="3.40.50.300:FF:000126">
    <property type="entry name" value="Galactose/methyl galactoside import ATP-binding protein MglA"/>
    <property type="match status" value="1"/>
</dbReference>
<evidence type="ECO:0000256" key="3">
    <source>
        <dbReference type="ARBA" id="ARBA00022448"/>
    </source>
</evidence>
<dbReference type="OrthoDB" id="9771863at2"/>
<evidence type="ECO:0000256" key="2">
    <source>
        <dbReference type="ARBA" id="ARBA00004533"/>
    </source>
</evidence>
<evidence type="ECO:0000256" key="9">
    <source>
        <dbReference type="ARBA" id="ARBA00022967"/>
    </source>
</evidence>
<evidence type="ECO:0000259" key="11">
    <source>
        <dbReference type="PROSITE" id="PS50893"/>
    </source>
</evidence>
<dbReference type="GO" id="GO:0005524">
    <property type="term" value="F:ATP binding"/>
    <property type="evidence" value="ECO:0007669"/>
    <property type="project" value="UniProtKB-KW"/>
</dbReference>
<organism evidence="12 13">
    <name type="scientific">Faecalicatena contorta</name>
    <dbReference type="NCBI Taxonomy" id="39482"/>
    <lineage>
        <taxon>Bacteria</taxon>
        <taxon>Bacillati</taxon>
        <taxon>Bacillota</taxon>
        <taxon>Clostridia</taxon>
        <taxon>Lachnospirales</taxon>
        <taxon>Lachnospiraceae</taxon>
        <taxon>Faecalicatena</taxon>
    </lineage>
</organism>
<dbReference type="PROSITE" id="PS00211">
    <property type="entry name" value="ABC_TRANSPORTER_1"/>
    <property type="match status" value="1"/>
</dbReference>
<dbReference type="SMART" id="SM00382">
    <property type="entry name" value="AAA"/>
    <property type="match status" value="2"/>
</dbReference>
<keyword evidence="7" id="KW-0547">Nucleotide-binding</keyword>
<dbReference type="EMBL" id="UHJJ01000001">
    <property type="protein sequence ID" value="SUQ12235.1"/>
    <property type="molecule type" value="Genomic_DNA"/>
</dbReference>
<dbReference type="Proteomes" id="UP000254051">
    <property type="component" value="Unassembled WGS sequence"/>
</dbReference>
<dbReference type="FunFam" id="3.40.50.300:FF:000127">
    <property type="entry name" value="Ribose import ATP-binding protein RbsA"/>
    <property type="match status" value="1"/>
</dbReference>
<keyword evidence="5" id="KW-0762">Sugar transport</keyword>
<dbReference type="Gene3D" id="3.40.50.300">
    <property type="entry name" value="P-loop containing nucleotide triphosphate hydrolases"/>
    <property type="match status" value="2"/>
</dbReference>
<reference evidence="13" key="1">
    <citation type="submission" date="2017-07" db="EMBL/GenBank/DDBJ databases">
        <authorList>
            <person name="Varghese N."/>
            <person name="Submissions S."/>
        </authorList>
    </citation>
    <scope>NUCLEOTIDE SEQUENCE [LARGE SCALE GENOMIC DNA]</scope>
    <source>
        <strain evidence="13">NLAE-zl-C134</strain>
    </source>
</reference>
<keyword evidence="9" id="KW-1278">Translocase</keyword>
<keyword evidence="8 12" id="KW-0067">ATP-binding</keyword>
<dbReference type="GO" id="GO:0016887">
    <property type="term" value="F:ATP hydrolysis activity"/>
    <property type="evidence" value="ECO:0007669"/>
    <property type="project" value="InterPro"/>
</dbReference>
<dbReference type="CDD" id="cd03215">
    <property type="entry name" value="ABC_Carb_Monos_II"/>
    <property type="match status" value="1"/>
</dbReference>
<proteinExistence type="predicted"/>
<keyword evidence="4" id="KW-1003">Cell membrane</keyword>
<dbReference type="PROSITE" id="PS50893">
    <property type="entry name" value="ABC_TRANSPORTER_2"/>
    <property type="match status" value="2"/>
</dbReference>
<evidence type="ECO:0000256" key="6">
    <source>
        <dbReference type="ARBA" id="ARBA00022737"/>
    </source>
</evidence>
<accession>A0A316APF2</accession>
<evidence type="ECO:0000256" key="8">
    <source>
        <dbReference type="ARBA" id="ARBA00022840"/>
    </source>
</evidence>
<evidence type="ECO:0000256" key="4">
    <source>
        <dbReference type="ARBA" id="ARBA00022475"/>
    </source>
</evidence>
<name>A0A316APF2_9FIRM</name>
<dbReference type="GO" id="GO:0015749">
    <property type="term" value="P:monosaccharide transmembrane transport"/>
    <property type="evidence" value="ECO:0007669"/>
    <property type="project" value="UniProtKB-ARBA"/>
</dbReference>
<evidence type="ECO:0000313" key="12">
    <source>
        <dbReference type="EMBL" id="SUQ12235.1"/>
    </source>
</evidence>
<dbReference type="PANTHER" id="PTHR43790">
    <property type="entry name" value="CARBOHYDRATE TRANSPORT ATP-BINDING PROTEIN MG119-RELATED"/>
    <property type="match status" value="1"/>
</dbReference>
<dbReference type="InterPro" id="IPR003593">
    <property type="entry name" value="AAA+_ATPase"/>
</dbReference>
<dbReference type="PANTHER" id="PTHR43790:SF3">
    <property type="entry name" value="D-ALLOSE IMPORT ATP-BINDING PROTEIN ALSA-RELATED"/>
    <property type="match status" value="1"/>
</dbReference>
<dbReference type="GO" id="GO:0005886">
    <property type="term" value="C:plasma membrane"/>
    <property type="evidence" value="ECO:0007669"/>
    <property type="project" value="UniProtKB-SubCell"/>
</dbReference>
<dbReference type="RefSeq" id="WP_109708297.1">
    <property type="nucleotide sequence ID" value="NZ_QGDS01000001.1"/>
</dbReference>
<evidence type="ECO:0000256" key="10">
    <source>
        <dbReference type="ARBA" id="ARBA00023136"/>
    </source>
</evidence>
<evidence type="ECO:0000313" key="13">
    <source>
        <dbReference type="Proteomes" id="UP000254051"/>
    </source>
</evidence>
<keyword evidence="3" id="KW-0813">Transport</keyword>
<protein>
    <submittedName>
        <fullName evidence="12">Ribose transport system ATP-binding protein</fullName>
    </submittedName>
</protein>
<dbReference type="CDD" id="cd03216">
    <property type="entry name" value="ABC_Carb_Monos_I"/>
    <property type="match status" value="1"/>
</dbReference>
<keyword evidence="13" id="KW-1185">Reference proteome</keyword>
<gene>
    <name evidence="12" type="ORF">SAMN05216529_101124</name>
</gene>
<dbReference type="InterPro" id="IPR050107">
    <property type="entry name" value="ABC_carbohydrate_import_ATPase"/>
</dbReference>
<feature type="domain" description="ABC transporter" evidence="11">
    <location>
        <begin position="254"/>
        <end position="497"/>
    </location>
</feature>
<keyword evidence="6" id="KW-0677">Repeat</keyword>
<dbReference type="Pfam" id="PF00005">
    <property type="entry name" value="ABC_tran"/>
    <property type="match status" value="2"/>
</dbReference>
<dbReference type="AlphaFoldDB" id="A0A316APF2"/>
<evidence type="ECO:0000256" key="5">
    <source>
        <dbReference type="ARBA" id="ARBA00022597"/>
    </source>
</evidence>
<keyword evidence="10" id="KW-0472">Membrane</keyword>